<evidence type="ECO:0000313" key="16">
    <source>
        <dbReference type="Proteomes" id="UP000198305"/>
    </source>
</evidence>
<dbReference type="GO" id="GO:0022904">
    <property type="term" value="P:respiratory electron transport chain"/>
    <property type="evidence" value="ECO:0007669"/>
    <property type="project" value="InterPro"/>
</dbReference>
<evidence type="ECO:0000256" key="9">
    <source>
        <dbReference type="ARBA" id="ARBA00022989"/>
    </source>
</evidence>
<accession>A0A238XXM0</accession>
<evidence type="ECO:0000256" key="12">
    <source>
        <dbReference type="ARBA" id="ARBA00037975"/>
    </source>
</evidence>
<dbReference type="EMBL" id="FZOA01000001">
    <property type="protein sequence ID" value="SNR63472.1"/>
    <property type="molecule type" value="Genomic_DNA"/>
</dbReference>
<evidence type="ECO:0000256" key="7">
    <source>
        <dbReference type="ARBA" id="ARBA00022723"/>
    </source>
</evidence>
<comment type="similarity">
    <text evidence="12">Belongs to the cytochrome b561 family.</text>
</comment>
<dbReference type="InterPro" id="IPR011577">
    <property type="entry name" value="Cyt_b561_bac/Ni-Hgenase"/>
</dbReference>
<dbReference type="Proteomes" id="UP000198305">
    <property type="component" value="Unassembled WGS sequence"/>
</dbReference>
<keyword evidence="3" id="KW-0813">Transport</keyword>
<proteinExistence type="inferred from homology"/>
<feature type="transmembrane region" description="Helical" evidence="13">
    <location>
        <begin position="157"/>
        <end position="181"/>
    </location>
</feature>
<dbReference type="Pfam" id="PF01292">
    <property type="entry name" value="Ni_hydr_CYTB"/>
    <property type="match status" value="1"/>
</dbReference>
<dbReference type="GO" id="GO:0009055">
    <property type="term" value="F:electron transfer activity"/>
    <property type="evidence" value="ECO:0007669"/>
    <property type="project" value="InterPro"/>
</dbReference>
<keyword evidence="8" id="KW-0249">Electron transport</keyword>
<feature type="transmembrane region" description="Helical" evidence="13">
    <location>
        <begin position="66"/>
        <end position="88"/>
    </location>
</feature>
<reference evidence="16" key="1">
    <citation type="submission" date="2017-06" db="EMBL/GenBank/DDBJ databases">
        <authorList>
            <person name="Varghese N."/>
            <person name="Submissions S."/>
        </authorList>
    </citation>
    <scope>NUCLEOTIDE SEQUENCE [LARGE SCALE GENOMIC DNA]</scope>
    <source>
        <strain evidence="16">Ca-68</strain>
    </source>
</reference>
<keyword evidence="4" id="KW-1003">Cell membrane</keyword>
<evidence type="ECO:0000256" key="4">
    <source>
        <dbReference type="ARBA" id="ARBA00022475"/>
    </source>
</evidence>
<evidence type="ECO:0000256" key="1">
    <source>
        <dbReference type="ARBA" id="ARBA00001970"/>
    </source>
</evidence>
<evidence type="ECO:0000256" key="11">
    <source>
        <dbReference type="ARBA" id="ARBA00023136"/>
    </source>
</evidence>
<comment type="cofactor">
    <cofactor evidence="1">
        <name>heme b</name>
        <dbReference type="ChEBI" id="CHEBI:60344"/>
    </cofactor>
</comment>
<dbReference type="PANTHER" id="PTHR30529">
    <property type="entry name" value="CYTOCHROME B561"/>
    <property type="match status" value="1"/>
</dbReference>
<keyword evidence="9 13" id="KW-1133">Transmembrane helix</keyword>
<organism evidence="15 16">
    <name type="scientific">Methylobacillus rhizosphaerae</name>
    <dbReference type="NCBI Taxonomy" id="551994"/>
    <lineage>
        <taxon>Bacteria</taxon>
        <taxon>Pseudomonadati</taxon>
        <taxon>Pseudomonadota</taxon>
        <taxon>Betaproteobacteria</taxon>
        <taxon>Nitrosomonadales</taxon>
        <taxon>Methylophilaceae</taxon>
        <taxon>Methylobacillus</taxon>
    </lineage>
</organism>
<dbReference type="SUPFAM" id="SSF81342">
    <property type="entry name" value="Transmembrane di-heme cytochromes"/>
    <property type="match status" value="1"/>
</dbReference>
<keyword evidence="7" id="KW-0479">Metal-binding</keyword>
<evidence type="ECO:0000313" key="15">
    <source>
        <dbReference type="EMBL" id="SNR63472.1"/>
    </source>
</evidence>
<evidence type="ECO:0000256" key="2">
    <source>
        <dbReference type="ARBA" id="ARBA00004651"/>
    </source>
</evidence>
<dbReference type="RefSeq" id="WP_179212027.1">
    <property type="nucleotide sequence ID" value="NZ_FZOA01000001.1"/>
</dbReference>
<dbReference type="InterPro" id="IPR052168">
    <property type="entry name" value="Cytochrome_b561_oxidase"/>
</dbReference>
<evidence type="ECO:0000256" key="6">
    <source>
        <dbReference type="ARBA" id="ARBA00022692"/>
    </source>
</evidence>
<evidence type="ECO:0000256" key="3">
    <source>
        <dbReference type="ARBA" id="ARBA00022448"/>
    </source>
</evidence>
<gene>
    <name evidence="15" type="ORF">SAMN05192560_0270</name>
</gene>
<dbReference type="GO" id="GO:0020037">
    <property type="term" value="F:heme binding"/>
    <property type="evidence" value="ECO:0007669"/>
    <property type="project" value="TreeGrafter"/>
</dbReference>
<sequence>MNHTVRYTKVAVILHWLIALGILFLLALGWYMNELPKGGDKLASVDLFDLGLYTLQLTEAVSLRTFYFNLHKSIGLTILFLIAVRLYWRLLHKAPELSDSLKRWEKVLAHGTHHLLYLMMLVMPVTGLLTTLYSKYGLHWFSIPVLPGLDNPGLRDFFVVAHEFSAIVLATLVGLHIAAALKHQFMDRDNIMKRMSLFD</sequence>
<name>A0A238XXM0_9PROT</name>
<evidence type="ECO:0000256" key="10">
    <source>
        <dbReference type="ARBA" id="ARBA00023004"/>
    </source>
</evidence>
<dbReference type="GO" id="GO:0046872">
    <property type="term" value="F:metal ion binding"/>
    <property type="evidence" value="ECO:0007669"/>
    <property type="project" value="UniProtKB-KW"/>
</dbReference>
<dbReference type="GO" id="GO:0005886">
    <property type="term" value="C:plasma membrane"/>
    <property type="evidence" value="ECO:0007669"/>
    <property type="project" value="UniProtKB-SubCell"/>
</dbReference>
<keyword evidence="16" id="KW-1185">Reference proteome</keyword>
<dbReference type="PANTHER" id="PTHR30529:SF1">
    <property type="entry name" value="CYTOCHROME B561 HOMOLOG 2"/>
    <property type="match status" value="1"/>
</dbReference>
<protein>
    <submittedName>
        <fullName evidence="15">Cytochrome b561</fullName>
    </submittedName>
</protein>
<dbReference type="AlphaFoldDB" id="A0A238XXM0"/>
<comment type="subcellular location">
    <subcellularLocation>
        <location evidence="2">Cell membrane</location>
        <topology evidence="2">Multi-pass membrane protein</topology>
    </subcellularLocation>
</comment>
<keyword evidence="5" id="KW-0349">Heme</keyword>
<feature type="transmembrane region" description="Helical" evidence="13">
    <location>
        <begin position="115"/>
        <end position="137"/>
    </location>
</feature>
<feature type="domain" description="Cytochrome b561 bacterial/Ni-hydrogenase" evidence="14">
    <location>
        <begin position="6"/>
        <end position="195"/>
    </location>
</feature>
<dbReference type="InterPro" id="IPR016174">
    <property type="entry name" value="Di-haem_cyt_TM"/>
</dbReference>
<evidence type="ECO:0000256" key="8">
    <source>
        <dbReference type="ARBA" id="ARBA00022982"/>
    </source>
</evidence>
<keyword evidence="11 13" id="KW-0472">Membrane</keyword>
<dbReference type="Gene3D" id="1.20.950.20">
    <property type="entry name" value="Transmembrane di-heme cytochromes, Chain C"/>
    <property type="match status" value="1"/>
</dbReference>
<evidence type="ECO:0000256" key="13">
    <source>
        <dbReference type="SAM" id="Phobius"/>
    </source>
</evidence>
<feature type="transmembrane region" description="Helical" evidence="13">
    <location>
        <begin position="12"/>
        <end position="32"/>
    </location>
</feature>
<evidence type="ECO:0000256" key="5">
    <source>
        <dbReference type="ARBA" id="ARBA00022617"/>
    </source>
</evidence>
<evidence type="ECO:0000259" key="14">
    <source>
        <dbReference type="Pfam" id="PF01292"/>
    </source>
</evidence>
<keyword evidence="10" id="KW-0408">Iron</keyword>
<keyword evidence="6 13" id="KW-0812">Transmembrane</keyword>